<sequence>MKRTPMELAAIASAAVPGLAPTGVAGAPDDAADFDSALLVDDAGKQWRVRSPKHAEASMRLETELQALRAFTPAVKAELPFLIPHMAGSVRQGDLSTFVYSHLAGSTRTLETLAAGGRPMAAELGRVIAAIHELPKDMVQRADLPSYEADEYRQRKLNELDQAATTGKIPSVLLRRWEHALEDVALWRFGPTVMHGDLHEDHLLVSAGRVSAVTGWTDLCIGDPAEDFAWLAAAEDSTFVDAVHAAYGAARTSAVDPHLSRRAALAAEFALAQWLVRGVALDDGAMIHEAEGMLATLAADVESIEREQHEAAQRAQRAEEERREWGDEHGDDAEDEPAEDDTPGSTGGSWSSTVQSDHRPNARPTVRRNAADGSDTAADAGSGTGTTAPRPDRATTDRDDAPAGRSGADDPERTGSHAYDPSAASRPSPSTEGGSRAVDHGADHGRGHREADTPSGSSLAHARLVAARQRPATGGSSKVTLLRGGDTSAGSPDDVATSALPIVSYGR</sequence>
<feature type="region of interest" description="Disordered" evidence="1">
    <location>
        <begin position="306"/>
        <end position="497"/>
    </location>
</feature>
<accession>A0A7X1NMM6</accession>
<protein>
    <submittedName>
        <fullName evidence="3">Phosphotransferase</fullName>
    </submittedName>
</protein>
<feature type="compositionally biased region" description="Basic and acidic residues" evidence="1">
    <location>
        <begin position="437"/>
        <end position="452"/>
    </location>
</feature>
<feature type="compositionally biased region" description="Basic and acidic residues" evidence="1">
    <location>
        <begin position="390"/>
        <end position="415"/>
    </location>
</feature>
<feature type="compositionally biased region" description="Acidic residues" evidence="1">
    <location>
        <begin position="329"/>
        <end position="342"/>
    </location>
</feature>
<dbReference type="EMBL" id="VJXX01000001">
    <property type="protein sequence ID" value="MPY09576.1"/>
    <property type="molecule type" value="Genomic_DNA"/>
</dbReference>
<dbReference type="AlphaFoldDB" id="A0A7X1NMM6"/>
<evidence type="ECO:0000313" key="4">
    <source>
        <dbReference type="Proteomes" id="UP000326464"/>
    </source>
</evidence>
<feature type="domain" description="Aminoglycoside phosphotransferase" evidence="2">
    <location>
        <begin position="32"/>
        <end position="251"/>
    </location>
</feature>
<gene>
    <name evidence="3" type="ORF">FNH21_02370</name>
</gene>
<dbReference type="Gene3D" id="3.90.1200.10">
    <property type="match status" value="1"/>
</dbReference>
<dbReference type="SUPFAM" id="SSF56112">
    <property type="entry name" value="Protein kinase-like (PK-like)"/>
    <property type="match status" value="1"/>
</dbReference>
<dbReference type="InterPro" id="IPR011009">
    <property type="entry name" value="Kinase-like_dom_sf"/>
</dbReference>
<dbReference type="GO" id="GO:0016740">
    <property type="term" value="F:transferase activity"/>
    <property type="evidence" value="ECO:0007669"/>
    <property type="project" value="UniProtKB-KW"/>
</dbReference>
<feature type="compositionally biased region" description="Low complexity" evidence="1">
    <location>
        <begin position="371"/>
        <end position="389"/>
    </location>
</feature>
<organism evidence="3 4">
    <name type="scientific">Arthrobacter bussei</name>
    <dbReference type="NCBI Taxonomy" id="2594179"/>
    <lineage>
        <taxon>Bacteria</taxon>
        <taxon>Bacillati</taxon>
        <taxon>Actinomycetota</taxon>
        <taxon>Actinomycetes</taxon>
        <taxon>Micrococcales</taxon>
        <taxon>Micrococcaceae</taxon>
        <taxon>Arthrobacter</taxon>
    </lineage>
</organism>
<comment type="caution">
    <text evidence="3">The sequence shown here is derived from an EMBL/GenBank/DDBJ whole genome shotgun (WGS) entry which is preliminary data.</text>
</comment>
<reference evidence="4" key="1">
    <citation type="submission" date="2019-07" db="EMBL/GenBank/DDBJ databases">
        <title>Arthrobacter KR32 sp. nov., isolated from mountain cheese made of cows milk.</title>
        <authorList>
            <person name="Flegler A."/>
        </authorList>
    </citation>
    <scope>NUCLEOTIDE SEQUENCE [LARGE SCALE GENOMIC DNA]</scope>
    <source>
        <strain evidence="4">KR32</strain>
    </source>
</reference>
<name>A0A7X1NMM6_9MICC</name>
<feature type="compositionally biased region" description="Basic and acidic residues" evidence="1">
    <location>
        <begin position="306"/>
        <end position="328"/>
    </location>
</feature>
<evidence type="ECO:0000313" key="3">
    <source>
        <dbReference type="EMBL" id="MPY09576.1"/>
    </source>
</evidence>
<evidence type="ECO:0000259" key="2">
    <source>
        <dbReference type="Pfam" id="PF01636"/>
    </source>
</evidence>
<dbReference type="Proteomes" id="UP000326464">
    <property type="component" value="Unassembled WGS sequence"/>
</dbReference>
<dbReference type="InterPro" id="IPR002575">
    <property type="entry name" value="Aminoglycoside_PTrfase"/>
</dbReference>
<evidence type="ECO:0000256" key="1">
    <source>
        <dbReference type="SAM" id="MobiDB-lite"/>
    </source>
</evidence>
<proteinExistence type="predicted"/>
<keyword evidence="4" id="KW-1185">Reference proteome</keyword>
<keyword evidence="3" id="KW-0808">Transferase</keyword>
<dbReference type="Pfam" id="PF01636">
    <property type="entry name" value="APH"/>
    <property type="match status" value="1"/>
</dbReference>